<gene>
    <name evidence="1" type="ORF">BJ138DRAFT_529163</name>
</gene>
<keyword evidence="2" id="KW-1185">Reference proteome</keyword>
<dbReference type="EMBL" id="MU267622">
    <property type="protein sequence ID" value="KAH7913922.1"/>
    <property type="molecule type" value="Genomic_DNA"/>
</dbReference>
<reference evidence="1" key="1">
    <citation type="journal article" date="2021" name="New Phytol.">
        <title>Evolutionary innovations through gain and loss of genes in the ectomycorrhizal Boletales.</title>
        <authorList>
            <person name="Wu G."/>
            <person name="Miyauchi S."/>
            <person name="Morin E."/>
            <person name="Kuo A."/>
            <person name="Drula E."/>
            <person name="Varga T."/>
            <person name="Kohler A."/>
            <person name="Feng B."/>
            <person name="Cao Y."/>
            <person name="Lipzen A."/>
            <person name="Daum C."/>
            <person name="Hundley H."/>
            <person name="Pangilinan J."/>
            <person name="Johnson J."/>
            <person name="Barry K."/>
            <person name="LaButti K."/>
            <person name="Ng V."/>
            <person name="Ahrendt S."/>
            <person name="Min B."/>
            <person name="Choi I.G."/>
            <person name="Park H."/>
            <person name="Plett J.M."/>
            <person name="Magnuson J."/>
            <person name="Spatafora J.W."/>
            <person name="Nagy L.G."/>
            <person name="Henrissat B."/>
            <person name="Grigoriev I.V."/>
            <person name="Yang Z.L."/>
            <person name="Xu J."/>
            <person name="Martin F.M."/>
        </authorList>
    </citation>
    <scope>NUCLEOTIDE SEQUENCE</scope>
    <source>
        <strain evidence="1">ATCC 28755</strain>
    </source>
</reference>
<proteinExistence type="predicted"/>
<name>A0ACB8AMZ3_9AGAM</name>
<comment type="caution">
    <text evidence="1">The sequence shown here is derived from an EMBL/GenBank/DDBJ whole genome shotgun (WGS) entry which is preliminary data.</text>
</comment>
<organism evidence="1 2">
    <name type="scientific">Hygrophoropsis aurantiaca</name>
    <dbReference type="NCBI Taxonomy" id="72124"/>
    <lineage>
        <taxon>Eukaryota</taxon>
        <taxon>Fungi</taxon>
        <taxon>Dikarya</taxon>
        <taxon>Basidiomycota</taxon>
        <taxon>Agaricomycotina</taxon>
        <taxon>Agaricomycetes</taxon>
        <taxon>Agaricomycetidae</taxon>
        <taxon>Boletales</taxon>
        <taxon>Coniophorineae</taxon>
        <taxon>Hygrophoropsidaceae</taxon>
        <taxon>Hygrophoropsis</taxon>
    </lineage>
</organism>
<evidence type="ECO:0000313" key="2">
    <source>
        <dbReference type="Proteomes" id="UP000790377"/>
    </source>
</evidence>
<accession>A0ACB8AMZ3</accession>
<evidence type="ECO:0000313" key="1">
    <source>
        <dbReference type="EMBL" id="KAH7913922.1"/>
    </source>
</evidence>
<sequence length="156" mass="16786">MRPSTCPLVLITVEASPRLPTFSTASFGKKAYHIALEREVISPADAQRHVPSKRSSSDFPFAGEQATATKRSKHTTSSKENLPELKVPTEGTIHPTAITGPKTIFDAESSTAATAIQDDDSIVFQGSTLRRTDGRKLAKAPESTLIVDHSELSGVR</sequence>
<dbReference type="Proteomes" id="UP000790377">
    <property type="component" value="Unassembled WGS sequence"/>
</dbReference>
<protein>
    <submittedName>
        <fullName evidence="1">Uncharacterized protein</fullName>
    </submittedName>
</protein>